<feature type="compositionally biased region" description="Low complexity" evidence="3">
    <location>
        <begin position="95"/>
        <end position="107"/>
    </location>
</feature>
<evidence type="ECO:0000256" key="2">
    <source>
        <dbReference type="PROSITE-ProRule" id="PRU00708"/>
    </source>
</evidence>
<dbReference type="InterPro" id="IPR051222">
    <property type="entry name" value="PPR/CCM1_RNA-binding"/>
</dbReference>
<dbReference type="HOGENOM" id="CLU_012630_2_1_1"/>
<dbReference type="PANTHER" id="PTHR47942">
    <property type="entry name" value="TETRATRICOPEPTIDE REPEAT (TPR)-LIKE SUPERFAMILY PROTEIN-RELATED"/>
    <property type="match status" value="1"/>
</dbReference>
<dbReference type="OrthoDB" id="1908178at2759"/>
<feature type="region of interest" description="Disordered" evidence="3">
    <location>
        <begin position="89"/>
        <end position="142"/>
    </location>
</feature>
<protein>
    <recommendedName>
        <fullName evidence="6">Pentatricopeptide repeat protein</fullName>
    </recommendedName>
</protein>
<keyword evidence="5" id="KW-1185">Reference proteome</keyword>
<dbReference type="NCBIfam" id="TIGR00756">
    <property type="entry name" value="PPR"/>
    <property type="match status" value="1"/>
</dbReference>
<evidence type="ECO:0008006" key="6">
    <source>
        <dbReference type="Google" id="ProtNLM"/>
    </source>
</evidence>
<feature type="compositionally biased region" description="Polar residues" evidence="3">
    <location>
        <begin position="108"/>
        <end position="120"/>
    </location>
</feature>
<dbReference type="InterPro" id="IPR002885">
    <property type="entry name" value="PPR_rpt"/>
</dbReference>
<dbReference type="STRING" id="1043002.A0A074XWN0"/>
<evidence type="ECO:0000313" key="5">
    <source>
        <dbReference type="Proteomes" id="UP000030706"/>
    </source>
</evidence>
<dbReference type="PROSITE" id="PS51375">
    <property type="entry name" value="PPR"/>
    <property type="match status" value="2"/>
</dbReference>
<feature type="repeat" description="PPR" evidence="2">
    <location>
        <begin position="315"/>
        <end position="349"/>
    </location>
</feature>
<evidence type="ECO:0000256" key="3">
    <source>
        <dbReference type="SAM" id="MobiDB-lite"/>
    </source>
</evidence>
<dbReference type="GeneID" id="40747219"/>
<dbReference type="PANTHER" id="PTHR47942:SF78">
    <property type="entry name" value="PENTATRICOPEPTIDE REPEAT PROTEIN (AFU_ORTHOLOGUE AFUA_4G07240)"/>
    <property type="match status" value="1"/>
</dbReference>
<dbReference type="Gene3D" id="1.25.40.10">
    <property type="entry name" value="Tetratricopeptide repeat domain"/>
    <property type="match status" value="1"/>
</dbReference>
<keyword evidence="1" id="KW-0677">Repeat</keyword>
<dbReference type="InterPro" id="IPR011990">
    <property type="entry name" value="TPR-like_helical_dom_sf"/>
</dbReference>
<evidence type="ECO:0000256" key="1">
    <source>
        <dbReference type="ARBA" id="ARBA00022737"/>
    </source>
</evidence>
<name>A0A074XWN0_AURPU</name>
<dbReference type="AlphaFoldDB" id="A0A074XWN0"/>
<dbReference type="EMBL" id="KL584976">
    <property type="protein sequence ID" value="KEQ88029.1"/>
    <property type="molecule type" value="Genomic_DNA"/>
</dbReference>
<feature type="repeat" description="PPR" evidence="2">
    <location>
        <begin position="385"/>
        <end position="419"/>
    </location>
</feature>
<dbReference type="Pfam" id="PF01535">
    <property type="entry name" value="PPR"/>
    <property type="match status" value="2"/>
</dbReference>
<accession>A0A074XWN0</accession>
<organism evidence="4 5">
    <name type="scientific">Aureobasidium pullulans EXF-150</name>
    <dbReference type="NCBI Taxonomy" id="1043002"/>
    <lineage>
        <taxon>Eukaryota</taxon>
        <taxon>Fungi</taxon>
        <taxon>Dikarya</taxon>
        <taxon>Ascomycota</taxon>
        <taxon>Pezizomycotina</taxon>
        <taxon>Dothideomycetes</taxon>
        <taxon>Dothideomycetidae</taxon>
        <taxon>Dothideales</taxon>
        <taxon>Saccotheciaceae</taxon>
        <taxon>Aureobasidium</taxon>
    </lineage>
</organism>
<evidence type="ECO:0000313" key="4">
    <source>
        <dbReference type="EMBL" id="KEQ88029.1"/>
    </source>
</evidence>
<dbReference type="Proteomes" id="UP000030706">
    <property type="component" value="Unassembled WGS sequence"/>
</dbReference>
<proteinExistence type="predicted"/>
<dbReference type="RefSeq" id="XP_029764216.1">
    <property type="nucleotide sequence ID" value="XM_029904913.1"/>
</dbReference>
<sequence length="612" mass="69918">MSLFGSFSRNQSGISLQTQTTTASIMTALCPRRNHCLSANSFDHDRHRHRRDLHILSRRPAPHPLTPESAESLFLDALARASLCRKHARPISYHNRPTPNTSTTSRPQRFTTQSSRNKPPQSEAIALTPEDSSEPTTIQIPREQLRSIVDQYDFAGYQEDPPPNSNTDHRSPTEVNVFSSATIPDRNPLVANSLLDKQAIDQFSLTIEDRDVPNTLLYNAYRAIPQPRPQYLENDQIRLLMHRLSVVEYKDEHTMQRYLSVVDDLFAADIPMTRFEWNSAMSFASRYLRKVGDVQVDTATQIWLRMEKEAGIASSAATFSILFDVATKAGKFALADMVVKEMMQRNIEPSRYFRTNQIYCHGMKRDGAAVRKAYQDFVDSGEIVDTLVLNCVIASLVNAGEASAAEHIFEKMKILGLENTSAAKIEGWRAQRKLGRVLNRAGKSLREIPERRSVVQNVTPIKPNLHTYRLLIKYHAHESGNIDRISELLDEMQQSAIHIHGSVFYQIIRGFSIHGGIRYSSWNKKKLDSFWDVFCQFVERDREAEQKHTEWRSEEDRGCYISISMVKATLNAYHKVTGPENTRKVWQEIKEVWKPDEHDEEAVNTGLEYALG</sequence>
<reference evidence="4 5" key="1">
    <citation type="journal article" date="2014" name="BMC Genomics">
        <title>Genome sequencing of four Aureobasidium pullulans varieties: biotechnological potential, stress tolerance, and description of new species.</title>
        <authorList>
            <person name="Gostin Ar C."/>
            <person name="Ohm R.A."/>
            <person name="Kogej T."/>
            <person name="Sonjak S."/>
            <person name="Turk M."/>
            <person name="Zajc J."/>
            <person name="Zalar P."/>
            <person name="Grube M."/>
            <person name="Sun H."/>
            <person name="Han J."/>
            <person name="Sharma A."/>
            <person name="Chiniquy J."/>
            <person name="Ngan C.Y."/>
            <person name="Lipzen A."/>
            <person name="Barry K."/>
            <person name="Grigoriev I.V."/>
            <person name="Gunde-Cimerman N."/>
        </authorList>
    </citation>
    <scope>NUCLEOTIDE SEQUENCE [LARGE SCALE GENOMIC DNA]</scope>
    <source>
        <strain evidence="4 5">EXF-150</strain>
    </source>
</reference>
<gene>
    <name evidence="4" type="ORF">M438DRAFT_343137</name>
</gene>